<dbReference type="SUPFAM" id="SSF50156">
    <property type="entry name" value="PDZ domain-like"/>
    <property type="match status" value="1"/>
</dbReference>
<dbReference type="KEGG" id="mei:Msip34_2184"/>
<protein>
    <submittedName>
        <fullName evidence="2">PDZ/DHR/GLGF domain protein</fullName>
    </submittedName>
</protein>
<dbReference type="InterPro" id="IPR001478">
    <property type="entry name" value="PDZ"/>
</dbReference>
<dbReference type="InterPro" id="IPR036034">
    <property type="entry name" value="PDZ_sf"/>
</dbReference>
<evidence type="ECO:0000259" key="1">
    <source>
        <dbReference type="SMART" id="SM00228"/>
    </source>
</evidence>
<dbReference type="STRING" id="582744.Msip34_2184"/>
<keyword evidence="3" id="KW-1185">Reference proteome</keyword>
<gene>
    <name evidence="2" type="ordered locus">Msip34_2184</name>
</gene>
<reference evidence="3" key="1">
    <citation type="submission" date="2009-07" db="EMBL/GenBank/DDBJ databases">
        <title>Complete sequence of chromosome of Methylovorus sp. SIP3-4.</title>
        <authorList>
            <person name="Lucas S."/>
            <person name="Copeland A."/>
            <person name="Lapidus A."/>
            <person name="Glavina del Rio T."/>
            <person name="Tice H."/>
            <person name="Bruce D."/>
            <person name="Goodwin L."/>
            <person name="Pitluck S."/>
            <person name="Clum A."/>
            <person name="Larimer F."/>
            <person name="Land M."/>
            <person name="Hauser L."/>
            <person name="Kyrpides N."/>
            <person name="Mikhailova N."/>
            <person name="Kayluzhnaya M."/>
            <person name="Chistoserdova L."/>
        </authorList>
    </citation>
    <scope>NUCLEOTIDE SEQUENCE [LARGE SCALE GENOMIC DNA]</scope>
    <source>
        <strain evidence="3">SIP3-4</strain>
    </source>
</reference>
<evidence type="ECO:0000313" key="2">
    <source>
        <dbReference type="EMBL" id="ACT51426.1"/>
    </source>
</evidence>
<sequence precursor="true">MHYITSLLLAVALVGCASQKPQPVPVDNTRASNGNPYTETYVSHPQPATLLAPDPNGPKLYLGDKKEDDYKRMLEQGYDMLGYSSFESGDVAPELATQQAKQVKADLVLVYTQLTGSTPASMKLQQLRQQAAAQKAAAAEPKAAGDAPAPVDEAKQRYHYFASYWVKLAPPLIGVHVNGPVAPDQPGLPVVAVVKQSPADKAGLVDGDVLTRLGEVNLDKPESLTRAARQYAGKTVEVDFRRSGSPGKAMITLNQRPQ</sequence>
<dbReference type="HOGENOM" id="CLU_1155356_0_0_4"/>
<organism evidence="2 3">
    <name type="scientific">Methylovorus glucosotrophus (strain SIP3-4)</name>
    <dbReference type="NCBI Taxonomy" id="582744"/>
    <lineage>
        <taxon>Bacteria</taxon>
        <taxon>Pseudomonadati</taxon>
        <taxon>Pseudomonadota</taxon>
        <taxon>Betaproteobacteria</taxon>
        <taxon>Nitrosomonadales</taxon>
        <taxon>Methylophilaceae</taxon>
        <taxon>Methylovorus</taxon>
    </lineage>
</organism>
<dbReference type="RefSeq" id="WP_015830750.1">
    <property type="nucleotide sequence ID" value="NC_012969.1"/>
</dbReference>
<dbReference type="Proteomes" id="UP000002743">
    <property type="component" value="Chromosome"/>
</dbReference>
<dbReference type="eggNOG" id="COG0265">
    <property type="taxonomic scope" value="Bacteria"/>
</dbReference>
<dbReference type="Gene3D" id="2.30.42.10">
    <property type="match status" value="1"/>
</dbReference>
<proteinExistence type="predicted"/>
<dbReference type="OrthoDB" id="9127672at2"/>
<reference evidence="2 3" key="2">
    <citation type="journal article" date="2011" name="J. Bacteriol.">
        <title>Genomes of three methylotrophs from a single niche uncover genetic and metabolic divergence of Methylophilaceae.</title>
        <authorList>
            <person name="Lapidus A."/>
            <person name="Clum A."/>
            <person name="Labutti K."/>
            <person name="Kaluzhnaya M.G."/>
            <person name="Lim S."/>
            <person name="Beck D.A."/>
            <person name="Glavina Del Rio T."/>
            <person name="Nolan M."/>
            <person name="Mavromatis K."/>
            <person name="Huntemann M."/>
            <person name="Lucas S."/>
            <person name="Lidstrom M.E."/>
            <person name="Ivanova N."/>
            <person name="Chistoserdova L."/>
        </authorList>
    </citation>
    <scope>NUCLEOTIDE SEQUENCE [LARGE SCALE GENOMIC DNA]</scope>
    <source>
        <strain evidence="2 3">SIP3-4</strain>
    </source>
</reference>
<dbReference type="AlphaFoldDB" id="C6X7G1"/>
<dbReference type="SMART" id="SM00228">
    <property type="entry name" value="PDZ"/>
    <property type="match status" value="1"/>
</dbReference>
<dbReference type="Pfam" id="PF13180">
    <property type="entry name" value="PDZ_2"/>
    <property type="match status" value="1"/>
</dbReference>
<accession>C6X7G1</accession>
<name>C6X7G1_METGS</name>
<feature type="domain" description="PDZ" evidence="1">
    <location>
        <begin position="171"/>
        <end position="244"/>
    </location>
</feature>
<evidence type="ECO:0000313" key="3">
    <source>
        <dbReference type="Proteomes" id="UP000002743"/>
    </source>
</evidence>
<dbReference type="EMBL" id="CP001674">
    <property type="protein sequence ID" value="ACT51426.1"/>
    <property type="molecule type" value="Genomic_DNA"/>
</dbReference>